<feature type="region of interest" description="Disordered" evidence="12">
    <location>
        <begin position="82"/>
        <end position="114"/>
    </location>
</feature>
<dbReference type="STRING" id="38654.A0A3Q0HAU3"/>
<dbReference type="Proteomes" id="UP000189705">
    <property type="component" value="Unplaced"/>
</dbReference>
<dbReference type="GO" id="GO:0070828">
    <property type="term" value="P:heterochromatin organization"/>
    <property type="evidence" value="ECO:0007669"/>
    <property type="project" value="TreeGrafter"/>
</dbReference>
<dbReference type="SUPFAM" id="SSF82199">
    <property type="entry name" value="SET domain"/>
    <property type="match status" value="1"/>
</dbReference>
<dbReference type="InterPro" id="IPR047232">
    <property type="entry name" value="SETDB1/2-like_MBD"/>
</dbReference>
<keyword evidence="10" id="KW-0131">Cell cycle</keyword>
<dbReference type="Gene3D" id="3.30.890.10">
    <property type="entry name" value="Methyl-cpg-binding Protein 2, Chain A"/>
    <property type="match status" value="1"/>
</dbReference>
<dbReference type="SMART" id="SM00391">
    <property type="entry name" value="MBD"/>
    <property type="match status" value="1"/>
</dbReference>
<sequence>MHDTCVQLLQRMEQTKSDLQTVWREMEDERVDFIFEQMQNLLLSLKQKIKDGSATSKECFQACMLLKEANLSNLFTSTNVNDVTDEDTMQKSESRLQPSESNGNRTDTEDNSLFPKTEAQKVERSMKTHLPFCAGLSRIVNMEEKEKSCSENEEAANEIMELPLTLPYQNHNCSNACLANRPLNSYKSENPLKIPILCQFQRRHAKADCLSKSHDVNYKAPCGKSLRNFEEVQNYLLETECDFLSVDHFSFNTYVQLGRNTVNQEPLVFDFDISSGAEVVPISFCNDIDRTRLPFFKYRKASWPRGYYLNNFSSTFVDSCDCTNGCKNRLKCACLQLTARGFSESSMSPNKVLCGYKHKRLEMPITSGIYECNVSCRCNRMLCQNRVVQHGIQVRLQVFNTEKKGWGVRCLDDIDKGTFVCTYSGRLMSRAESQETGDVNHEDNEQDAESGRSHSSLPKKRRGDAACSDSEIELVQTGKGALHVEYEPLTQPLDAENKPPELQNNGCNPNNLINSGVRRPKARIDFLHNHQPELGVDTLAHDATSDEDSSLSQQSTKLKPTTGTRRRKGKLNLRQELEDLEETMQVESVVSLGAKCKEGTSPQDLAHGKLVTQGDAYAVKKDRALFQKSEFKEENCKSSKQDPFCHETLLKNSDQENIYLLDATKEGNVGRFLNLTEAFPVKPKPNWSSAVFASLPEHQDGSSLCLHEATPSAPCYTRHVSEGFYFLSSTREAKARSCTPHDLLHQATARSRGYTQPLPSRALRVRPCLEVDAGPNRTAQPSSSRAPPSAPPPRGGERQLPDPSPVRGNGTTCLARAPKAAGPGSRRGHEAGPSASLAPTEHAQMAGACVAHANELRPHLGTPTSVSPRPFLAAWERRLVVPCPVCTEARGANGFVRPAVTSQIMAKMVRRRCAFCPEGEECSIMYISEEQNLAVHQDCLLYSSGFVESEEYNPDNLDIRFDVASVLNEIKRGKRLMCNFCRKKGATVGCEERACRRSYHYFCALCDDAAIETDEVKGIYRVFCPKHDPGNRNNHYGKVSSQTTALDSTVWGGDAVSRRRRQSMISSTIREAMSTEETAEENSLRVLRNNNRHKVRIDFLRKCKQAGLLDDIFEAMLDTLHLAQEKLMDDNTSETEYEETVTSLFECGLFENILTNAHSGTEEKIQELLETRKRLDTQIELLQELKEEVVLPVQENRASASSSVSE</sequence>
<dbReference type="Pfam" id="PF05033">
    <property type="entry name" value="Pre-SET"/>
    <property type="match status" value="1"/>
</dbReference>
<accession>A0A3Q0HAU3</accession>
<organism evidence="15 16">
    <name type="scientific">Alligator sinensis</name>
    <name type="common">Chinese alligator</name>
    <dbReference type="NCBI Taxonomy" id="38654"/>
    <lineage>
        <taxon>Eukaryota</taxon>
        <taxon>Metazoa</taxon>
        <taxon>Chordata</taxon>
        <taxon>Craniata</taxon>
        <taxon>Vertebrata</taxon>
        <taxon>Euteleostomi</taxon>
        <taxon>Archelosauria</taxon>
        <taxon>Archosauria</taxon>
        <taxon>Crocodylia</taxon>
        <taxon>Alligatoridae</taxon>
        <taxon>Alligatorinae</taxon>
        <taxon>Alligator</taxon>
    </lineage>
</organism>
<dbReference type="GO" id="GO:0008270">
    <property type="term" value="F:zinc ion binding"/>
    <property type="evidence" value="ECO:0007669"/>
    <property type="project" value="UniProtKB-KW"/>
</dbReference>
<gene>
    <name evidence="16" type="primary">LOC102380189</name>
</gene>
<evidence type="ECO:0000256" key="11">
    <source>
        <dbReference type="SAM" id="Coils"/>
    </source>
</evidence>
<dbReference type="Gene3D" id="2.170.270.10">
    <property type="entry name" value="SET domain"/>
    <property type="match status" value="1"/>
</dbReference>
<evidence type="ECO:0000256" key="3">
    <source>
        <dbReference type="ARBA" id="ARBA00022679"/>
    </source>
</evidence>
<dbReference type="PROSITE" id="PS51805">
    <property type="entry name" value="EPHD"/>
    <property type="match status" value="1"/>
</dbReference>
<dbReference type="GO" id="GO:0046974">
    <property type="term" value="F:histone H3K9 methyltransferase activity"/>
    <property type="evidence" value="ECO:0007669"/>
    <property type="project" value="TreeGrafter"/>
</dbReference>
<dbReference type="PROSITE" id="PS50867">
    <property type="entry name" value="PRE_SET"/>
    <property type="match status" value="1"/>
</dbReference>
<dbReference type="InterPro" id="IPR016177">
    <property type="entry name" value="DNA-bd_dom_sf"/>
</dbReference>
<evidence type="ECO:0000259" key="13">
    <source>
        <dbReference type="PROSITE" id="PS50867"/>
    </source>
</evidence>
<dbReference type="Pfam" id="PF13771">
    <property type="entry name" value="zf-HC5HC2H"/>
    <property type="match status" value="1"/>
</dbReference>
<feature type="compositionally biased region" description="Polar residues" evidence="12">
    <location>
        <begin position="550"/>
        <end position="563"/>
    </location>
</feature>
<dbReference type="AlphaFoldDB" id="A0A3Q0HAU3"/>
<dbReference type="InterPro" id="IPR034732">
    <property type="entry name" value="EPHD"/>
</dbReference>
<feature type="coiled-coil region" evidence="11">
    <location>
        <begin position="1158"/>
        <end position="1188"/>
    </location>
</feature>
<dbReference type="PANTHER" id="PTHR46024">
    <property type="entry name" value="HISTONE-LYSINE N-METHYLTRANSFERASE EGGLESS"/>
    <property type="match status" value="1"/>
</dbReference>
<feature type="region of interest" description="Disordered" evidence="12">
    <location>
        <begin position="492"/>
        <end position="516"/>
    </location>
</feature>
<dbReference type="InParanoid" id="A0A3Q0HAU3"/>
<dbReference type="SMART" id="SM00249">
    <property type="entry name" value="PHD"/>
    <property type="match status" value="1"/>
</dbReference>
<reference evidence="16" key="1">
    <citation type="submission" date="2025-08" db="UniProtKB">
        <authorList>
            <consortium name="RefSeq"/>
        </authorList>
    </citation>
    <scope>IDENTIFICATION</scope>
</reference>
<evidence type="ECO:0000256" key="7">
    <source>
        <dbReference type="ARBA" id="ARBA00022833"/>
    </source>
</evidence>
<dbReference type="KEGG" id="asn:102380189"/>
<comment type="subcellular location">
    <subcellularLocation>
        <location evidence="1">Nucleus</location>
    </subcellularLocation>
</comment>
<dbReference type="CDD" id="cd15712">
    <property type="entry name" value="ePHD_PHF11"/>
    <property type="match status" value="1"/>
</dbReference>
<protein>
    <submittedName>
        <fullName evidence="16">Histone-lysine N-methyltransferase SETDB2</fullName>
    </submittedName>
</protein>
<feature type="region of interest" description="Disordered" evidence="12">
    <location>
        <begin position="772"/>
        <end position="843"/>
    </location>
</feature>
<dbReference type="InterPro" id="IPR007728">
    <property type="entry name" value="Pre-SET_dom"/>
</dbReference>
<keyword evidence="4" id="KW-0949">S-adenosyl-L-methionine</keyword>
<dbReference type="GO" id="GO:0005634">
    <property type="term" value="C:nucleus"/>
    <property type="evidence" value="ECO:0007669"/>
    <property type="project" value="UniProtKB-SubCell"/>
</dbReference>
<dbReference type="GO" id="GO:0032259">
    <property type="term" value="P:methylation"/>
    <property type="evidence" value="ECO:0007669"/>
    <property type="project" value="UniProtKB-KW"/>
</dbReference>
<evidence type="ECO:0000256" key="6">
    <source>
        <dbReference type="ARBA" id="ARBA00022771"/>
    </source>
</evidence>
<dbReference type="GeneID" id="102380189"/>
<dbReference type="Gene3D" id="3.30.40.10">
    <property type="entry name" value="Zinc/RING finger domain, C3HC4 (zinc finger)"/>
    <property type="match status" value="1"/>
</dbReference>
<keyword evidence="3" id="KW-0808">Transferase</keyword>
<feature type="compositionally biased region" description="Polar residues" evidence="12">
    <location>
        <begin position="502"/>
        <end position="514"/>
    </location>
</feature>
<keyword evidence="5" id="KW-0479">Metal-binding</keyword>
<name>A0A3Q0HAU3_ALLSI</name>
<evidence type="ECO:0000256" key="8">
    <source>
        <dbReference type="ARBA" id="ARBA00022853"/>
    </source>
</evidence>
<dbReference type="GO" id="GO:0010629">
    <property type="term" value="P:negative regulation of gene expression"/>
    <property type="evidence" value="ECO:0007669"/>
    <property type="project" value="TreeGrafter"/>
</dbReference>
<keyword evidence="11" id="KW-0175">Coiled coil</keyword>
<feature type="compositionally biased region" description="Polar residues" evidence="12">
    <location>
        <begin position="95"/>
        <end position="105"/>
    </location>
</feature>
<evidence type="ECO:0000256" key="2">
    <source>
        <dbReference type="ARBA" id="ARBA00022603"/>
    </source>
</evidence>
<evidence type="ECO:0000256" key="10">
    <source>
        <dbReference type="ARBA" id="ARBA00023306"/>
    </source>
</evidence>
<evidence type="ECO:0000256" key="9">
    <source>
        <dbReference type="ARBA" id="ARBA00023242"/>
    </source>
</evidence>
<evidence type="ECO:0000256" key="4">
    <source>
        <dbReference type="ARBA" id="ARBA00022691"/>
    </source>
</evidence>
<evidence type="ECO:0000256" key="5">
    <source>
        <dbReference type="ARBA" id="ARBA00022723"/>
    </source>
</evidence>
<keyword evidence="6" id="KW-0863">Zinc-finger</keyword>
<dbReference type="InterPro" id="IPR046341">
    <property type="entry name" value="SET_dom_sf"/>
</dbReference>
<dbReference type="SMART" id="SM00468">
    <property type="entry name" value="PreSET"/>
    <property type="match status" value="1"/>
</dbReference>
<feature type="domain" description="Pre-SET" evidence="13">
    <location>
        <begin position="318"/>
        <end position="391"/>
    </location>
</feature>
<evidence type="ECO:0000256" key="12">
    <source>
        <dbReference type="SAM" id="MobiDB-lite"/>
    </source>
</evidence>
<feature type="region of interest" description="Disordered" evidence="12">
    <location>
        <begin position="542"/>
        <end position="569"/>
    </location>
</feature>
<evidence type="ECO:0000256" key="1">
    <source>
        <dbReference type="ARBA" id="ARBA00004123"/>
    </source>
</evidence>
<dbReference type="PANTHER" id="PTHR46024:SF3">
    <property type="entry name" value="HISTONE-LYSINE N-METHYLTRANSFERASE SETDB2"/>
    <property type="match status" value="1"/>
</dbReference>
<evidence type="ECO:0000259" key="14">
    <source>
        <dbReference type="PROSITE" id="PS51805"/>
    </source>
</evidence>
<keyword evidence="8" id="KW-0156">Chromatin regulator</keyword>
<evidence type="ECO:0000313" key="16">
    <source>
        <dbReference type="RefSeq" id="XP_025067540.1"/>
    </source>
</evidence>
<dbReference type="CDD" id="cd01395">
    <property type="entry name" value="HMT_MBD"/>
    <property type="match status" value="1"/>
</dbReference>
<evidence type="ECO:0000313" key="15">
    <source>
        <dbReference type="Proteomes" id="UP000189705"/>
    </source>
</evidence>
<keyword evidence="9" id="KW-0539">Nucleus</keyword>
<dbReference type="SUPFAM" id="SSF54171">
    <property type="entry name" value="DNA-binding domain"/>
    <property type="match status" value="1"/>
</dbReference>
<keyword evidence="15" id="KW-1185">Reference proteome</keyword>
<dbReference type="InterPro" id="IPR001965">
    <property type="entry name" value="Znf_PHD"/>
</dbReference>
<dbReference type="InterPro" id="IPR001739">
    <property type="entry name" value="Methyl_CpG_DNA-bd"/>
</dbReference>
<dbReference type="GO" id="GO:0003677">
    <property type="term" value="F:DNA binding"/>
    <property type="evidence" value="ECO:0007669"/>
    <property type="project" value="InterPro"/>
</dbReference>
<feature type="domain" description="PHD-type" evidence="14">
    <location>
        <begin position="910"/>
        <end position="1028"/>
    </location>
</feature>
<feature type="region of interest" description="Disordered" evidence="12">
    <location>
        <begin position="432"/>
        <end position="469"/>
    </location>
</feature>
<dbReference type="InterPro" id="IPR051516">
    <property type="entry name" value="SETDB_methyltransferase"/>
</dbReference>
<dbReference type="InterPro" id="IPR013083">
    <property type="entry name" value="Znf_RING/FYVE/PHD"/>
</dbReference>
<keyword evidence="7" id="KW-0862">Zinc</keyword>
<proteinExistence type="predicted"/>
<keyword evidence="2" id="KW-0489">Methyltransferase</keyword>
<dbReference type="RefSeq" id="XP_025067540.1">
    <property type="nucleotide sequence ID" value="XM_025211755.1"/>
</dbReference>
<dbReference type="Pfam" id="PF01429">
    <property type="entry name" value="MBD"/>
    <property type="match status" value="1"/>
</dbReference>